<feature type="signal peptide" evidence="2">
    <location>
        <begin position="1"/>
        <end position="20"/>
    </location>
</feature>
<feature type="compositionally biased region" description="Low complexity" evidence="1">
    <location>
        <begin position="393"/>
        <end position="409"/>
    </location>
</feature>
<name>A0A2S7UET0_9FLAO</name>
<evidence type="ECO:0000313" key="4">
    <source>
        <dbReference type="Proteomes" id="UP000239747"/>
    </source>
</evidence>
<feature type="compositionally biased region" description="Low complexity" evidence="1">
    <location>
        <begin position="267"/>
        <end position="276"/>
    </location>
</feature>
<feature type="compositionally biased region" description="Polar residues" evidence="1">
    <location>
        <begin position="329"/>
        <end position="343"/>
    </location>
</feature>
<gene>
    <name evidence="3" type="ORF">BST92_13820</name>
</gene>
<comment type="caution">
    <text evidence="3">The sequence shown here is derived from an EMBL/GenBank/DDBJ whole genome shotgun (WGS) entry which is preliminary data.</text>
</comment>
<feature type="compositionally biased region" description="Low complexity" evidence="1">
    <location>
        <begin position="283"/>
        <end position="328"/>
    </location>
</feature>
<evidence type="ECO:0000256" key="1">
    <source>
        <dbReference type="SAM" id="MobiDB-lite"/>
    </source>
</evidence>
<evidence type="ECO:0000256" key="2">
    <source>
        <dbReference type="SAM" id="SignalP"/>
    </source>
</evidence>
<keyword evidence="2" id="KW-0732">Signal</keyword>
<dbReference type="OrthoDB" id="750023at2"/>
<reference evidence="3 4" key="1">
    <citation type="submission" date="2017-01" db="EMBL/GenBank/DDBJ databases">
        <title>Trade-off between light-utilization and light-protection in marine flavobacteria.</title>
        <authorList>
            <person name="Kumagai Y."/>
            <person name="Yoshizawa S."/>
            <person name="Kogure K."/>
            <person name="Iwasaki W."/>
        </authorList>
    </citation>
    <scope>NUCLEOTIDE SEQUENCE [LARGE SCALE GENOMIC DNA]</scope>
    <source>
        <strain evidence="3 4">KCTC 32109</strain>
    </source>
</reference>
<feature type="chain" id="PRO_5015618038" description="Sperm nuclear basic protein PL-I" evidence="2">
    <location>
        <begin position="21"/>
        <end position="418"/>
    </location>
</feature>
<dbReference type="RefSeq" id="WP_105071995.1">
    <property type="nucleotide sequence ID" value="NZ_MTPW01000001.1"/>
</dbReference>
<protein>
    <recommendedName>
        <fullName evidence="5">Sperm nuclear basic protein PL-I</fullName>
    </recommendedName>
</protein>
<organism evidence="3 4">
    <name type="scientific">Nonlabens arenilitoris</name>
    <dbReference type="NCBI Taxonomy" id="1217969"/>
    <lineage>
        <taxon>Bacteria</taxon>
        <taxon>Pseudomonadati</taxon>
        <taxon>Bacteroidota</taxon>
        <taxon>Flavobacteriia</taxon>
        <taxon>Flavobacteriales</taxon>
        <taxon>Flavobacteriaceae</taxon>
        <taxon>Nonlabens</taxon>
    </lineage>
</organism>
<evidence type="ECO:0008006" key="5">
    <source>
        <dbReference type="Google" id="ProtNLM"/>
    </source>
</evidence>
<feature type="compositionally biased region" description="Basic and acidic residues" evidence="1">
    <location>
        <begin position="234"/>
        <end position="253"/>
    </location>
</feature>
<dbReference type="Proteomes" id="UP000239747">
    <property type="component" value="Unassembled WGS sequence"/>
</dbReference>
<sequence length="418" mass="47928">MKKLSTLLLVFLMGIGISYATTIEDDRYRGYDNSFIFNEGGIEFAVFPDGQFDFNYLNDGPQFGTVINTPNLSISFNTGYNYDAYVQYDSYGAVIQIENTPIYYDSYGRIIQAGDVFINYRNGYVNRVGNLRVFYNRPGVILRTTGFINRFNRYYVYQPWHAYYGVPLVNNCIVWNNPYRLYYNPYRYAWNYHRVNWNRPNYYNGCYARANVRRTFYRPNDRVNYRSFERGRRDNNGRAIATRDARRDREAITRGRRTVSRSDNRIASNSRSTQARTARRSDNNVTTSRNSRSSRATGTTTRAPQATTTSRSSRRATSTATTRSTRTSNPAISNRSSRSTPAISNSRTTRRASSTVSNSPRTNRNTNTVARSSRSSRTSNATARNSSERTNTRAISSSNRKAAAASKRSTSNRRSGRN</sequence>
<feature type="region of interest" description="Disordered" evidence="1">
    <location>
        <begin position="234"/>
        <end position="418"/>
    </location>
</feature>
<accession>A0A2S7UET0</accession>
<dbReference type="AlphaFoldDB" id="A0A2S7UET0"/>
<keyword evidence="4" id="KW-1185">Reference proteome</keyword>
<evidence type="ECO:0000313" key="3">
    <source>
        <dbReference type="EMBL" id="PQJ32934.1"/>
    </source>
</evidence>
<dbReference type="EMBL" id="MTPW01000001">
    <property type="protein sequence ID" value="PQJ32934.1"/>
    <property type="molecule type" value="Genomic_DNA"/>
</dbReference>
<feature type="compositionally biased region" description="Low complexity" evidence="1">
    <location>
        <begin position="344"/>
        <end position="385"/>
    </location>
</feature>
<proteinExistence type="predicted"/>